<evidence type="ECO:0000256" key="2">
    <source>
        <dbReference type="ARBA" id="ARBA00006434"/>
    </source>
</evidence>
<protein>
    <recommendedName>
        <fullName evidence="15">Sodium-coupled monocarboxylate transporter 1</fullName>
    </recommendedName>
</protein>
<dbReference type="Gene3D" id="1.20.1730.10">
    <property type="entry name" value="Sodium/glucose cotransporter"/>
    <property type="match status" value="1"/>
</dbReference>
<feature type="transmembrane region" description="Helical" evidence="12">
    <location>
        <begin position="83"/>
        <end position="105"/>
    </location>
</feature>
<evidence type="ECO:0000256" key="3">
    <source>
        <dbReference type="ARBA" id="ARBA00022448"/>
    </source>
</evidence>
<feature type="transmembrane region" description="Helical" evidence="12">
    <location>
        <begin position="394"/>
        <end position="418"/>
    </location>
</feature>
<feature type="transmembrane region" description="Helical" evidence="12">
    <location>
        <begin position="367"/>
        <end position="388"/>
    </location>
</feature>
<feature type="transmembrane region" description="Helical" evidence="12">
    <location>
        <begin position="174"/>
        <end position="194"/>
    </location>
</feature>
<dbReference type="Proteomes" id="UP000678393">
    <property type="component" value="Unassembled WGS sequence"/>
</dbReference>
<evidence type="ECO:0000256" key="8">
    <source>
        <dbReference type="ARBA" id="ARBA00023065"/>
    </source>
</evidence>
<keyword evidence="5 12" id="KW-0812">Transmembrane</keyword>
<dbReference type="InterPro" id="IPR038377">
    <property type="entry name" value="Na/Glc_symporter_sf"/>
</dbReference>
<keyword evidence="10" id="KW-0739">Sodium transport</keyword>
<keyword evidence="7" id="KW-0915">Sodium</keyword>
<evidence type="ECO:0008006" key="15">
    <source>
        <dbReference type="Google" id="ProtNLM"/>
    </source>
</evidence>
<evidence type="ECO:0000256" key="12">
    <source>
        <dbReference type="SAM" id="Phobius"/>
    </source>
</evidence>
<dbReference type="AlphaFoldDB" id="A0A8S3Z9H2"/>
<proteinExistence type="inferred from homology"/>
<dbReference type="GO" id="GO:0006814">
    <property type="term" value="P:sodium ion transport"/>
    <property type="evidence" value="ECO:0007669"/>
    <property type="project" value="UniProtKB-KW"/>
</dbReference>
<dbReference type="PROSITE" id="PS50283">
    <property type="entry name" value="NA_SOLUT_SYMP_3"/>
    <property type="match status" value="1"/>
</dbReference>
<feature type="transmembrane region" description="Helical" evidence="12">
    <location>
        <begin position="324"/>
        <end position="346"/>
    </location>
</feature>
<feature type="transmembrane region" description="Helical" evidence="12">
    <location>
        <begin position="425"/>
        <end position="448"/>
    </location>
</feature>
<evidence type="ECO:0000313" key="13">
    <source>
        <dbReference type="EMBL" id="CAG5126217.1"/>
    </source>
</evidence>
<comment type="caution">
    <text evidence="13">The sequence shown here is derived from an EMBL/GenBank/DDBJ whole genome shotgun (WGS) entry which is preliminary data.</text>
</comment>
<dbReference type="InterPro" id="IPR051163">
    <property type="entry name" value="Sodium:Solute_Symporter_SSF"/>
</dbReference>
<evidence type="ECO:0000256" key="6">
    <source>
        <dbReference type="ARBA" id="ARBA00022989"/>
    </source>
</evidence>
<dbReference type="EMBL" id="CAJHNH020002292">
    <property type="protein sequence ID" value="CAG5126217.1"/>
    <property type="molecule type" value="Genomic_DNA"/>
</dbReference>
<comment type="subcellular location">
    <subcellularLocation>
        <location evidence="1">Cell membrane</location>
        <topology evidence="1">Multi-pass membrane protein</topology>
    </subcellularLocation>
</comment>
<reference evidence="13" key="1">
    <citation type="submission" date="2021-04" db="EMBL/GenBank/DDBJ databases">
        <authorList>
            <consortium name="Molecular Ecology Group"/>
        </authorList>
    </citation>
    <scope>NUCLEOTIDE SEQUENCE</scope>
</reference>
<evidence type="ECO:0000256" key="4">
    <source>
        <dbReference type="ARBA" id="ARBA00022475"/>
    </source>
</evidence>
<keyword evidence="4" id="KW-1003">Cell membrane</keyword>
<feature type="transmembrane region" description="Helical" evidence="12">
    <location>
        <begin position="262"/>
        <end position="287"/>
    </location>
</feature>
<feature type="transmembrane region" description="Helical" evidence="12">
    <location>
        <begin position="52"/>
        <end position="77"/>
    </location>
</feature>
<keyword evidence="3" id="KW-0813">Transport</keyword>
<feature type="transmembrane region" description="Helical" evidence="12">
    <location>
        <begin position="143"/>
        <end position="162"/>
    </location>
</feature>
<keyword evidence="8" id="KW-0406">Ion transport</keyword>
<feature type="transmembrane region" description="Helical" evidence="12">
    <location>
        <begin position="224"/>
        <end position="241"/>
    </location>
</feature>
<keyword evidence="6 12" id="KW-1133">Transmembrane helix</keyword>
<dbReference type="Pfam" id="PF00474">
    <property type="entry name" value="SSF"/>
    <property type="match status" value="1"/>
</dbReference>
<sequence length="589" mass="64154">MENTVSLQIVDYTVIVLTLSVSLGIGVLFAVKDFRNVNRTEYLLGGRRMFMLPVALSIFATFTSGITLVGMVTDIYMNGCMAAALFVGVSMGYIVAAFTIVPLLFHSNTLRLFVVLVGMLQTLCFMAIALLSPALALQAGANLPIWVSVGIVGVIGTVYTAIGGIKSVVWTDVFQGLVMLTGLFTIIIKGSIIVGGGDKVWRVSRAGGRADFTNFSLDPRVGDTWWGAAIGTTFFWLGNICNQSSSQRISAMKSMTEAKKAFLLNAVMMLLYGSLLVVVGWVMYAYFTHVRCDPFQAGIVSNANQLPPYFVMHALTDLPGMGGLYFSMVFSGSLSTISSGISSLAANTVEDLMKTPLKNFKEATVTFITKVFVFGYGLLIIGLAFSASYLKGPLINMVFSSVGACGGPILGIFLLGALVPWSNKYGAICGGIVAFVFNLWLTIGNLMYGRNVYALSPPTSDMCFRNSSMIKFAAVNVSQTYFSNQTLYSRAVSNTLVDQIIKQYRYSFFLYDISVDWYGFIGTVVCFMFGITISFCTRRRCMRVTDTRLLLPCVRRINLSKLSNGVGERNVADGNVKLILYKPDLQSTT</sequence>
<dbReference type="GO" id="GO:0005886">
    <property type="term" value="C:plasma membrane"/>
    <property type="evidence" value="ECO:0007669"/>
    <property type="project" value="UniProtKB-SubCell"/>
</dbReference>
<accession>A0A8S3Z9H2</accession>
<name>A0A8S3Z9H2_9EUPU</name>
<evidence type="ECO:0000256" key="5">
    <source>
        <dbReference type="ARBA" id="ARBA00022692"/>
    </source>
</evidence>
<keyword evidence="9 12" id="KW-0472">Membrane</keyword>
<feature type="transmembrane region" description="Helical" evidence="12">
    <location>
        <begin position="517"/>
        <end position="536"/>
    </location>
</feature>
<feature type="transmembrane region" description="Helical" evidence="12">
    <location>
        <begin position="112"/>
        <end position="137"/>
    </location>
</feature>
<feature type="transmembrane region" description="Helical" evidence="12">
    <location>
        <begin position="12"/>
        <end position="31"/>
    </location>
</feature>
<keyword evidence="14" id="KW-1185">Reference proteome</keyword>
<evidence type="ECO:0000256" key="9">
    <source>
        <dbReference type="ARBA" id="ARBA00023136"/>
    </source>
</evidence>
<comment type="similarity">
    <text evidence="2 11">Belongs to the sodium:solute symporter (SSF) (TC 2.A.21) family.</text>
</comment>
<dbReference type="InterPro" id="IPR001734">
    <property type="entry name" value="Na/solute_symporter"/>
</dbReference>
<evidence type="ECO:0000256" key="11">
    <source>
        <dbReference type="RuleBase" id="RU362091"/>
    </source>
</evidence>
<organism evidence="13 14">
    <name type="scientific">Candidula unifasciata</name>
    <dbReference type="NCBI Taxonomy" id="100452"/>
    <lineage>
        <taxon>Eukaryota</taxon>
        <taxon>Metazoa</taxon>
        <taxon>Spiralia</taxon>
        <taxon>Lophotrochozoa</taxon>
        <taxon>Mollusca</taxon>
        <taxon>Gastropoda</taxon>
        <taxon>Heterobranchia</taxon>
        <taxon>Euthyneura</taxon>
        <taxon>Panpulmonata</taxon>
        <taxon>Eupulmonata</taxon>
        <taxon>Stylommatophora</taxon>
        <taxon>Helicina</taxon>
        <taxon>Helicoidea</taxon>
        <taxon>Geomitridae</taxon>
        <taxon>Candidula</taxon>
    </lineage>
</organism>
<evidence type="ECO:0000256" key="7">
    <source>
        <dbReference type="ARBA" id="ARBA00023053"/>
    </source>
</evidence>
<dbReference type="GO" id="GO:0015293">
    <property type="term" value="F:symporter activity"/>
    <property type="evidence" value="ECO:0007669"/>
    <property type="project" value="TreeGrafter"/>
</dbReference>
<evidence type="ECO:0000256" key="10">
    <source>
        <dbReference type="ARBA" id="ARBA00023201"/>
    </source>
</evidence>
<evidence type="ECO:0000313" key="14">
    <source>
        <dbReference type="Proteomes" id="UP000678393"/>
    </source>
</evidence>
<dbReference type="OrthoDB" id="6132759at2759"/>
<gene>
    <name evidence="13" type="ORF">CUNI_LOCUS11775</name>
</gene>
<dbReference type="NCBIfam" id="TIGR00813">
    <property type="entry name" value="sss"/>
    <property type="match status" value="1"/>
</dbReference>
<dbReference type="PANTHER" id="PTHR42985:SF40">
    <property type="entry name" value="LD47995P-RELATED"/>
    <property type="match status" value="1"/>
</dbReference>
<evidence type="ECO:0000256" key="1">
    <source>
        <dbReference type="ARBA" id="ARBA00004651"/>
    </source>
</evidence>
<dbReference type="PANTHER" id="PTHR42985">
    <property type="entry name" value="SODIUM-COUPLED MONOCARBOXYLATE TRANSPORTER"/>
    <property type="match status" value="1"/>
</dbReference>